<organism evidence="1 2">
    <name type="scientific">Pyronema omphalodes (strain CBS 100304)</name>
    <name type="common">Pyronema confluens</name>
    <dbReference type="NCBI Taxonomy" id="1076935"/>
    <lineage>
        <taxon>Eukaryota</taxon>
        <taxon>Fungi</taxon>
        <taxon>Dikarya</taxon>
        <taxon>Ascomycota</taxon>
        <taxon>Pezizomycotina</taxon>
        <taxon>Pezizomycetes</taxon>
        <taxon>Pezizales</taxon>
        <taxon>Pyronemataceae</taxon>
        <taxon>Pyronema</taxon>
    </lineage>
</organism>
<gene>
    <name evidence="1" type="ORF">PCON_05068</name>
</gene>
<accession>U4KWH2</accession>
<protein>
    <submittedName>
        <fullName evidence="1">Uncharacterized protein</fullName>
    </submittedName>
</protein>
<evidence type="ECO:0000313" key="1">
    <source>
        <dbReference type="EMBL" id="CCX05481.1"/>
    </source>
</evidence>
<reference evidence="1 2" key="1">
    <citation type="journal article" date="2013" name="PLoS Genet.">
        <title>The genome and development-dependent transcriptomes of Pyronema confluens: a window into fungal evolution.</title>
        <authorList>
            <person name="Traeger S."/>
            <person name="Altegoer F."/>
            <person name="Freitag M."/>
            <person name="Gabaldon T."/>
            <person name="Kempken F."/>
            <person name="Kumar A."/>
            <person name="Marcet-Houben M."/>
            <person name="Poggeler S."/>
            <person name="Stajich J.E."/>
            <person name="Nowrousian M."/>
        </authorList>
    </citation>
    <scope>NUCLEOTIDE SEQUENCE [LARGE SCALE GENOMIC DNA]</scope>
    <source>
        <strain evidence="2">CBS 100304</strain>
        <tissue evidence="1">Vegetative mycelium</tissue>
    </source>
</reference>
<evidence type="ECO:0000313" key="2">
    <source>
        <dbReference type="Proteomes" id="UP000018144"/>
    </source>
</evidence>
<dbReference type="EMBL" id="HF935255">
    <property type="protein sequence ID" value="CCX05481.1"/>
    <property type="molecule type" value="Genomic_DNA"/>
</dbReference>
<proteinExistence type="predicted"/>
<sequence>MLAAHTSSQYRFAAACQSRSGCHEGMRKRDLAVPTPAVIQIQLVSKDLGSLTHHLGTCGGGF</sequence>
<name>U4KWH2_PYROM</name>
<dbReference type="AlphaFoldDB" id="U4KWH2"/>
<keyword evidence="2" id="KW-1185">Reference proteome</keyword>
<dbReference type="Proteomes" id="UP000018144">
    <property type="component" value="Unassembled WGS sequence"/>
</dbReference>